<protein>
    <submittedName>
        <fullName evidence="1">Putative ovule protein</fullName>
    </submittedName>
</protein>
<reference evidence="1" key="1">
    <citation type="submission" date="2015-12" db="EMBL/GenBank/DDBJ databases">
        <title>Gene expression during late stages of embryo sac development: a critical building block for successful pollen-pistil interactions.</title>
        <authorList>
            <person name="Liu Y."/>
            <person name="Joly V."/>
            <person name="Sabar M."/>
            <person name="Matton D.P."/>
        </authorList>
    </citation>
    <scope>NUCLEOTIDE SEQUENCE</scope>
</reference>
<evidence type="ECO:0000313" key="1">
    <source>
        <dbReference type="EMBL" id="JAP15061.1"/>
    </source>
</evidence>
<proteinExistence type="predicted"/>
<accession>A0A0V0H3W9</accession>
<dbReference type="EMBL" id="GEDG01025710">
    <property type="protein sequence ID" value="JAP15061.1"/>
    <property type="molecule type" value="Transcribed_RNA"/>
</dbReference>
<dbReference type="AlphaFoldDB" id="A0A0V0H3W9"/>
<organism evidence="1">
    <name type="scientific">Solanum chacoense</name>
    <name type="common">Chaco potato</name>
    <dbReference type="NCBI Taxonomy" id="4108"/>
    <lineage>
        <taxon>Eukaryota</taxon>
        <taxon>Viridiplantae</taxon>
        <taxon>Streptophyta</taxon>
        <taxon>Embryophyta</taxon>
        <taxon>Tracheophyta</taxon>
        <taxon>Spermatophyta</taxon>
        <taxon>Magnoliopsida</taxon>
        <taxon>eudicotyledons</taxon>
        <taxon>Gunneridae</taxon>
        <taxon>Pentapetalae</taxon>
        <taxon>asterids</taxon>
        <taxon>lamiids</taxon>
        <taxon>Solanales</taxon>
        <taxon>Solanaceae</taxon>
        <taxon>Solanoideae</taxon>
        <taxon>Solaneae</taxon>
        <taxon>Solanum</taxon>
    </lineage>
</organism>
<name>A0A0V0H3W9_SOLCH</name>
<sequence length="81" mass="9548">MRNTHKKKPEIITPEFQENHIFSQPQTRKLDQEKRMLDDCLLLFSDLFSELTSLLPQSIHGCKLSGWILQFVGFDLLLYLI</sequence>